<protein>
    <submittedName>
        <fullName evidence="3">Phage tail-collar fibre protein</fullName>
    </submittedName>
</protein>
<feature type="domain" description="Phage tail fibre protein N-terminal" evidence="2">
    <location>
        <begin position="2"/>
        <end position="144"/>
    </location>
</feature>
<evidence type="ECO:0000259" key="2">
    <source>
        <dbReference type="Pfam" id="PF12571"/>
    </source>
</evidence>
<evidence type="ECO:0000313" key="3">
    <source>
        <dbReference type="EMBL" id="SEM45923.1"/>
    </source>
</evidence>
<dbReference type="InterPro" id="IPR051934">
    <property type="entry name" value="Phage_Tail_Fiber_Structural"/>
</dbReference>
<evidence type="ECO:0000256" key="1">
    <source>
        <dbReference type="SAM" id="MobiDB-lite"/>
    </source>
</evidence>
<dbReference type="AlphaFoldDB" id="A0A1H7YIZ1"/>
<dbReference type="RefSeq" id="WP_092750523.1">
    <property type="nucleotide sequence ID" value="NZ_FOCG01000001.1"/>
</dbReference>
<dbReference type="STRING" id="474960.SAMN05216180_0066"/>
<keyword evidence="4" id="KW-1185">Reference proteome</keyword>
<accession>A0A1H7YIZ1</accession>
<gene>
    <name evidence="3" type="ORF">SAMN05216180_0066</name>
</gene>
<feature type="compositionally biased region" description="Basic and acidic residues" evidence="1">
    <location>
        <begin position="155"/>
        <end position="177"/>
    </location>
</feature>
<dbReference type="PANTHER" id="PTHR35191:SF1">
    <property type="entry name" value="PROPHAGE SIDE TAIL FIBER PROTEIN HOMOLOG STFQ-RELATED"/>
    <property type="match status" value="1"/>
</dbReference>
<dbReference type="InterPro" id="IPR022225">
    <property type="entry name" value="Phage_tail_fibre_N"/>
</dbReference>
<dbReference type="Pfam" id="PF12571">
    <property type="entry name" value="Phage_tail_fib"/>
    <property type="match status" value="1"/>
</dbReference>
<sequence>MEKFGTILTSAGLEAITACMVAGTKLNITHLAVGDSNGAYYDPTEAQTALRREKWRGTAVVSAVTGNARRIVITAVIPSTVGGFDIREAGVFDDRGRLIAVTKYALTEKPDPSSGAAKDSHIQLVVDVVNAGSVSITVDPSAAFVLQREFKQHTDAKDVHVTQDEKQRWDRKADGNHNHNTQYAGINHSHTAQDVGAAPANHNHDGRYATAAQGTNADNALARANASLPVAGGDMTGALRVTPTTWNDWSQVRNISVRPKGAAYPGSGEGAANGSFVFFYK</sequence>
<dbReference type="EMBL" id="FOCG01000001">
    <property type="protein sequence ID" value="SEM45923.1"/>
    <property type="molecule type" value="Genomic_DNA"/>
</dbReference>
<dbReference type="PANTHER" id="PTHR35191">
    <property type="entry name" value="PROPHAGE SIDE TAIL FIBER PROTEIN HOMOLOG STFQ-RELATED"/>
    <property type="match status" value="1"/>
</dbReference>
<dbReference type="Proteomes" id="UP000199158">
    <property type="component" value="Unassembled WGS sequence"/>
</dbReference>
<organism evidence="3 4">
    <name type="scientific">Hydrogenoanaerobacterium saccharovorans</name>
    <dbReference type="NCBI Taxonomy" id="474960"/>
    <lineage>
        <taxon>Bacteria</taxon>
        <taxon>Bacillati</taxon>
        <taxon>Bacillota</taxon>
        <taxon>Clostridia</taxon>
        <taxon>Eubacteriales</taxon>
        <taxon>Oscillospiraceae</taxon>
        <taxon>Hydrogenoanaerobacterium</taxon>
    </lineage>
</organism>
<feature type="region of interest" description="Disordered" evidence="1">
    <location>
        <begin position="155"/>
        <end position="184"/>
    </location>
</feature>
<proteinExistence type="predicted"/>
<name>A0A1H7YIZ1_9FIRM</name>
<evidence type="ECO:0000313" key="4">
    <source>
        <dbReference type="Proteomes" id="UP000199158"/>
    </source>
</evidence>
<dbReference type="OrthoDB" id="1855763at2"/>
<reference evidence="3 4" key="1">
    <citation type="submission" date="2016-10" db="EMBL/GenBank/DDBJ databases">
        <authorList>
            <person name="de Groot N.N."/>
        </authorList>
    </citation>
    <scope>NUCLEOTIDE SEQUENCE [LARGE SCALE GENOMIC DNA]</scope>
    <source>
        <strain evidence="3 4">CGMCC 1.5070</strain>
    </source>
</reference>